<comment type="caution">
    <text evidence="2">The sequence shown here is derived from an EMBL/GenBank/DDBJ whole genome shotgun (WGS) entry which is preliminary data.</text>
</comment>
<evidence type="ECO:0000313" key="3">
    <source>
        <dbReference type="Proteomes" id="UP001321473"/>
    </source>
</evidence>
<sequence>MRKARGTATRTRRGRSASRPPAPRRHAQGASSQTSALLTAASVATAGTTTTATRRGTASPWRSVPPNRLQRSSMKQDAGSGIPTECRR</sequence>
<reference evidence="2 3" key="1">
    <citation type="journal article" date="2023" name="Arcadia Sci">
        <title>De novo assembly of a long-read Amblyomma americanum tick genome.</title>
        <authorList>
            <person name="Chou S."/>
            <person name="Poskanzer K.E."/>
            <person name="Rollins M."/>
            <person name="Thuy-Boun P.S."/>
        </authorList>
    </citation>
    <scope>NUCLEOTIDE SEQUENCE [LARGE SCALE GENOMIC DNA]</scope>
    <source>
        <strain evidence="2">F_SG_1</strain>
        <tissue evidence="2">Salivary glands</tissue>
    </source>
</reference>
<dbReference type="AlphaFoldDB" id="A0AAQ4DG83"/>
<feature type="compositionally biased region" description="Low complexity" evidence="1">
    <location>
        <begin position="30"/>
        <end position="59"/>
    </location>
</feature>
<accession>A0AAQ4DG83</accession>
<protein>
    <submittedName>
        <fullName evidence="2">Uncharacterized protein</fullName>
    </submittedName>
</protein>
<organism evidence="2 3">
    <name type="scientific">Amblyomma americanum</name>
    <name type="common">Lone star tick</name>
    <dbReference type="NCBI Taxonomy" id="6943"/>
    <lineage>
        <taxon>Eukaryota</taxon>
        <taxon>Metazoa</taxon>
        <taxon>Ecdysozoa</taxon>
        <taxon>Arthropoda</taxon>
        <taxon>Chelicerata</taxon>
        <taxon>Arachnida</taxon>
        <taxon>Acari</taxon>
        <taxon>Parasitiformes</taxon>
        <taxon>Ixodida</taxon>
        <taxon>Ixodoidea</taxon>
        <taxon>Ixodidae</taxon>
        <taxon>Amblyomminae</taxon>
        <taxon>Amblyomma</taxon>
    </lineage>
</organism>
<evidence type="ECO:0000256" key="1">
    <source>
        <dbReference type="SAM" id="MobiDB-lite"/>
    </source>
</evidence>
<proteinExistence type="predicted"/>
<feature type="region of interest" description="Disordered" evidence="1">
    <location>
        <begin position="1"/>
        <end position="88"/>
    </location>
</feature>
<dbReference type="EMBL" id="JARKHS020031126">
    <property type="protein sequence ID" value="KAK8761473.1"/>
    <property type="molecule type" value="Genomic_DNA"/>
</dbReference>
<gene>
    <name evidence="2" type="ORF">V5799_027260</name>
</gene>
<evidence type="ECO:0000313" key="2">
    <source>
        <dbReference type="EMBL" id="KAK8761473.1"/>
    </source>
</evidence>
<feature type="compositionally biased region" description="Basic residues" evidence="1">
    <location>
        <begin position="1"/>
        <end position="27"/>
    </location>
</feature>
<dbReference type="Proteomes" id="UP001321473">
    <property type="component" value="Unassembled WGS sequence"/>
</dbReference>
<keyword evidence="3" id="KW-1185">Reference proteome</keyword>
<name>A0AAQ4DG83_AMBAM</name>